<reference evidence="2 3" key="1">
    <citation type="submission" date="2017-04" db="EMBL/GenBank/DDBJ databases">
        <authorList>
            <person name="Afonso C.L."/>
            <person name="Miller P.J."/>
            <person name="Scott M.A."/>
            <person name="Spackman E."/>
            <person name="Goraichik I."/>
            <person name="Dimitrov K.M."/>
            <person name="Suarez D.L."/>
            <person name="Swayne D.E."/>
        </authorList>
    </citation>
    <scope>NUCLEOTIDE SEQUENCE [LARGE SCALE GENOMIC DNA]</scope>
    <source>
        <strain evidence="2 3">ToBE</strain>
    </source>
</reference>
<dbReference type="InterPro" id="IPR007487">
    <property type="entry name" value="ABC_transpt-TYRBP-like"/>
</dbReference>
<dbReference type="STRING" id="698762.SAMN00808754_2524"/>
<gene>
    <name evidence="2" type="ORF">SAMN00808754_2524</name>
</gene>
<dbReference type="PANTHER" id="PTHR35271">
    <property type="entry name" value="ABC TRANSPORTER, SUBSTRATE-BINDING LIPOPROTEIN-RELATED"/>
    <property type="match status" value="1"/>
</dbReference>
<name>A0A1W1VZG7_9FIRM</name>
<organism evidence="2 3">
    <name type="scientific">Thermanaeromonas toyohensis ToBE</name>
    <dbReference type="NCBI Taxonomy" id="698762"/>
    <lineage>
        <taxon>Bacteria</taxon>
        <taxon>Bacillati</taxon>
        <taxon>Bacillota</taxon>
        <taxon>Clostridia</taxon>
        <taxon>Neomoorellales</taxon>
        <taxon>Neomoorellaceae</taxon>
        <taxon>Thermanaeromonas</taxon>
    </lineage>
</organism>
<dbReference type="Gene3D" id="3.40.50.2300">
    <property type="match status" value="2"/>
</dbReference>
<dbReference type="EMBL" id="LT838272">
    <property type="protein sequence ID" value="SMB98738.1"/>
    <property type="molecule type" value="Genomic_DNA"/>
</dbReference>
<protein>
    <submittedName>
        <fullName evidence="2">Putative ABC transport system substrate-binding protein</fullName>
    </submittedName>
</protein>
<dbReference type="SUPFAM" id="SSF53822">
    <property type="entry name" value="Periplasmic binding protein-like I"/>
    <property type="match status" value="1"/>
</dbReference>
<keyword evidence="1" id="KW-0472">Membrane</keyword>
<keyword evidence="1" id="KW-0812">Transmembrane</keyword>
<keyword evidence="1" id="KW-1133">Transmembrane helix</keyword>
<evidence type="ECO:0000256" key="1">
    <source>
        <dbReference type="SAM" id="Phobius"/>
    </source>
</evidence>
<evidence type="ECO:0000313" key="2">
    <source>
        <dbReference type="EMBL" id="SMB98738.1"/>
    </source>
</evidence>
<sequence>MKINKPWWVTSIIIAGVLILSVILLAIKVGIYKERPQYLRTKRVGVLLANVSRTSKLEGLKLGLAELGYVEGRDITYLIKNAEGSWEQVYSLALELAAQRPDVLVAGGRLEAQALAEAIQNKPVPVVFMGAASVKGGFRPSYMTGVDNFHTELAVKRLEFMVRLLPFVRCVLVLVDPRVAPGIQSLPSLKQAASQLGVSLQVASVSSIQELKKFLSVLKPRQAEGMLLTSSFLLEEGEAIELIGRTGKSLGWPIMGVNVADAEAGLLSAYGCPFMDQGRQAARLVNKILEGQDPATIPIETPDRLELVVNLDTARTLGLKLHPEDLKFVDRIIVGNEGGGVGYGKP</sequence>
<dbReference type="Pfam" id="PF04392">
    <property type="entry name" value="ABC_sub_bind"/>
    <property type="match status" value="1"/>
</dbReference>
<dbReference type="OrthoDB" id="9776955at2"/>
<dbReference type="AlphaFoldDB" id="A0A1W1VZG7"/>
<dbReference type="PANTHER" id="PTHR35271:SF1">
    <property type="entry name" value="ABC TRANSPORTER, SUBSTRATE-BINDING LIPOPROTEIN"/>
    <property type="match status" value="1"/>
</dbReference>
<accession>A0A1W1VZG7</accession>
<keyword evidence="3" id="KW-1185">Reference proteome</keyword>
<dbReference type="CDD" id="cd06325">
    <property type="entry name" value="PBP1_ABC_unchar_transporter"/>
    <property type="match status" value="1"/>
</dbReference>
<feature type="transmembrane region" description="Helical" evidence="1">
    <location>
        <begin position="6"/>
        <end position="27"/>
    </location>
</feature>
<dbReference type="RefSeq" id="WP_084666132.1">
    <property type="nucleotide sequence ID" value="NZ_LT838272.1"/>
</dbReference>
<proteinExistence type="predicted"/>
<evidence type="ECO:0000313" key="3">
    <source>
        <dbReference type="Proteomes" id="UP000192569"/>
    </source>
</evidence>
<dbReference type="Proteomes" id="UP000192569">
    <property type="component" value="Chromosome I"/>
</dbReference>
<dbReference type="InterPro" id="IPR028082">
    <property type="entry name" value="Peripla_BP_I"/>
</dbReference>